<accession>A0ABN3W4M1</accession>
<protein>
    <recommendedName>
        <fullName evidence="2">Peptidase S33 tripeptidyl aminopeptidase-like C-terminal domain-containing protein</fullName>
    </recommendedName>
</protein>
<comment type="caution">
    <text evidence="3">The sequence shown here is derived from an EMBL/GenBank/DDBJ whole genome shotgun (WGS) entry which is preliminary data.</text>
</comment>
<dbReference type="EMBL" id="BAAAVI010000045">
    <property type="protein sequence ID" value="GAA2890176.1"/>
    <property type="molecule type" value="Genomic_DNA"/>
</dbReference>
<organism evidence="3 4">
    <name type="scientific">Streptosporangium fragile</name>
    <dbReference type="NCBI Taxonomy" id="46186"/>
    <lineage>
        <taxon>Bacteria</taxon>
        <taxon>Bacillati</taxon>
        <taxon>Actinomycetota</taxon>
        <taxon>Actinomycetes</taxon>
        <taxon>Streptosporangiales</taxon>
        <taxon>Streptosporangiaceae</taxon>
        <taxon>Streptosporangium</taxon>
    </lineage>
</organism>
<evidence type="ECO:0000313" key="4">
    <source>
        <dbReference type="Proteomes" id="UP001500831"/>
    </source>
</evidence>
<evidence type="ECO:0000259" key="2">
    <source>
        <dbReference type="Pfam" id="PF08386"/>
    </source>
</evidence>
<dbReference type="Proteomes" id="UP001500831">
    <property type="component" value="Unassembled WGS sequence"/>
</dbReference>
<dbReference type="Pfam" id="PF08386">
    <property type="entry name" value="Abhydrolase_4"/>
    <property type="match status" value="1"/>
</dbReference>
<evidence type="ECO:0000256" key="1">
    <source>
        <dbReference type="SAM" id="MobiDB-lite"/>
    </source>
</evidence>
<proteinExistence type="predicted"/>
<evidence type="ECO:0000313" key="3">
    <source>
        <dbReference type="EMBL" id="GAA2890176.1"/>
    </source>
</evidence>
<name>A0ABN3W4M1_9ACTN</name>
<feature type="domain" description="Peptidase S33 tripeptidyl aminopeptidase-like C-terminal" evidence="2">
    <location>
        <begin position="25"/>
        <end position="89"/>
    </location>
</feature>
<keyword evidence="4" id="KW-1185">Reference proteome</keyword>
<reference evidence="3 4" key="1">
    <citation type="journal article" date="2019" name="Int. J. Syst. Evol. Microbiol.">
        <title>The Global Catalogue of Microorganisms (GCM) 10K type strain sequencing project: providing services to taxonomists for standard genome sequencing and annotation.</title>
        <authorList>
            <consortium name="The Broad Institute Genomics Platform"/>
            <consortium name="The Broad Institute Genome Sequencing Center for Infectious Disease"/>
            <person name="Wu L."/>
            <person name="Ma J."/>
        </authorList>
    </citation>
    <scope>NUCLEOTIDE SEQUENCE [LARGE SCALE GENOMIC DNA]</scope>
    <source>
        <strain evidence="3 4">JCM 6242</strain>
    </source>
</reference>
<feature type="region of interest" description="Disordered" evidence="1">
    <location>
        <begin position="1"/>
        <end position="36"/>
    </location>
</feature>
<dbReference type="InterPro" id="IPR013595">
    <property type="entry name" value="Pept_S33_TAP-like_C"/>
</dbReference>
<feature type="compositionally biased region" description="Basic and acidic residues" evidence="1">
    <location>
        <begin position="1"/>
        <end position="11"/>
    </location>
</feature>
<sequence length="98" mass="10152">MRSSSPREGRTPRCGVAGTARRSEAGPATALSGRRAAHRALTGFRPVTPRGAFRHPVHAGLSAPRNARVDNAVNRCLVDGVLPAEDTACPATPSTGRG</sequence>
<gene>
    <name evidence="3" type="ORF">GCM10010517_54460</name>
</gene>